<dbReference type="InterPro" id="IPR045709">
    <property type="entry name" value="DUF6065"/>
</dbReference>
<dbReference type="Pfam" id="PF19541">
    <property type="entry name" value="DUF6065"/>
    <property type="match status" value="1"/>
</dbReference>
<dbReference type="Proteomes" id="UP000092093">
    <property type="component" value="Unassembled WGS sequence"/>
</dbReference>
<name>A0A1B7X886_APHFL</name>
<dbReference type="AlphaFoldDB" id="A0A1B7X886"/>
<evidence type="ECO:0000313" key="2">
    <source>
        <dbReference type="Proteomes" id="UP000092093"/>
    </source>
</evidence>
<comment type="caution">
    <text evidence="1">The sequence shown here is derived from an EMBL/GenBank/DDBJ whole genome shotgun (WGS) entry which is preliminary data.</text>
</comment>
<sequence>MINISVEKMKGNPFVISPMSIKRDWMDATSEKHAYRCFPVTQANVVGWSISCLENISFIWDGINDQTQDHIKILSAPEGSYTGRGQSSISLNTGLIFKTENDLSVLTINPVNYFSEDFETMSNLISTSFFDNPLPLAIKAKSENKEIVIKAGTPLATIIPISLTNLNNSTIEILNYQDPDRLRTQANISYGEAAQVVNQSGKWTDWYRDAVDEHGNVRGQHETKTLKLYVNDNTGA</sequence>
<proteinExistence type="predicted"/>
<accession>A0A1B7X886</accession>
<organism evidence="1 2">
    <name type="scientific">Aphanizomenon flos-aquae WA102</name>
    <dbReference type="NCBI Taxonomy" id="1710896"/>
    <lineage>
        <taxon>Bacteria</taxon>
        <taxon>Bacillati</taxon>
        <taxon>Cyanobacteriota</taxon>
        <taxon>Cyanophyceae</taxon>
        <taxon>Nostocales</taxon>
        <taxon>Aphanizomenonaceae</taxon>
        <taxon>Aphanizomenon</taxon>
    </lineage>
</organism>
<protein>
    <submittedName>
        <fullName evidence="1">Uncharacterized protein</fullName>
    </submittedName>
</protein>
<reference evidence="1 2" key="1">
    <citation type="submission" date="2015-09" db="EMBL/GenBank/DDBJ databases">
        <title>Aphanizomenon flos-aquae WA102.</title>
        <authorList>
            <person name="Driscoll C."/>
        </authorList>
    </citation>
    <scope>NUCLEOTIDE SEQUENCE [LARGE SCALE GENOMIC DNA]</scope>
    <source>
        <strain evidence="1">WA102</strain>
    </source>
</reference>
<evidence type="ECO:0000313" key="1">
    <source>
        <dbReference type="EMBL" id="OBQ45510.1"/>
    </source>
</evidence>
<gene>
    <name evidence="1" type="ORF">AN484_00590</name>
</gene>
<dbReference type="EMBL" id="LJOW01000002">
    <property type="protein sequence ID" value="OBQ45510.1"/>
    <property type="molecule type" value="Genomic_DNA"/>
</dbReference>